<reference evidence="6" key="1">
    <citation type="submission" date="2022-11" db="UniProtKB">
        <authorList>
            <consortium name="WormBaseParasite"/>
        </authorList>
    </citation>
    <scope>IDENTIFICATION</scope>
</reference>
<keyword evidence="5" id="KW-1185">Reference proteome</keyword>
<evidence type="ECO:0000313" key="6">
    <source>
        <dbReference type="WBParaSite" id="PSU_v2.g18269.t1"/>
    </source>
</evidence>
<feature type="region of interest" description="Disordered" evidence="3">
    <location>
        <begin position="493"/>
        <end position="513"/>
    </location>
</feature>
<evidence type="ECO:0000256" key="1">
    <source>
        <dbReference type="PROSITE-ProRule" id="PRU00047"/>
    </source>
</evidence>
<dbReference type="AlphaFoldDB" id="A0A914YG26"/>
<dbReference type="InterPro" id="IPR021109">
    <property type="entry name" value="Peptidase_aspartic_dom_sf"/>
</dbReference>
<keyword evidence="2" id="KW-0175">Coiled coil</keyword>
<dbReference type="Proteomes" id="UP000887577">
    <property type="component" value="Unplaced"/>
</dbReference>
<feature type="domain" description="CCHC-type" evidence="4">
    <location>
        <begin position="565"/>
        <end position="580"/>
    </location>
</feature>
<dbReference type="GO" id="GO:0008270">
    <property type="term" value="F:zinc ion binding"/>
    <property type="evidence" value="ECO:0007669"/>
    <property type="project" value="UniProtKB-KW"/>
</dbReference>
<sequence length="1006" mass="112397">MPEYNGKLRCPSFVADSVARSSLETKDNCYNGYKECSRFIPDGYGIYDHDITLWQKVDDNVEQEFVAKDVAFIGMLSYSENNEVNDGVLPLNEEEKENDHLADDESPSIRAARVLADEAGELFVTIRANIENSNEKLKRLNQPKDVIPDSTIEVLRSVLNDHVGTLLDGILTRESILKELREDLTDLERSNKELKDQLAYADTARMDNQQKGLTDAVKRRLTALGFETVEELISKFLRLQDRVEVIERNVTNRSRTVSRASSHFSLLSDEDRQREQTQRNNTLFTSVNKACGKVLDTRVQLPMPEKFVGKTRTDLARFFTLYEAGTNSRGWNDKERAVYLGSYIPKLQLYHDSLSKRNASYQEMKRELLDSLGSDSAIATFNMRSNLDRLKKAPGKLYKELFEEIELQVTEAFGSDCSSREDELKKILLRLTEDDPDPIYRSIVITNVSESYYYLKQLVLGMEASQVLHKKVKPAVEPTTFLPKRFGQNRSSFYSGDSELSRQKSFGGRQNHENLEPRRVENCSTEFDERRNFEGQKCFGNSGQPEGFGQPRVEAGNRPQSSIVCFQCHKCGHFAKDCPESNVGRSNYVSLHDMKQCIGGVNPVGKIETNLSKGEPLLGRRALLDVMFDGVKVKALIDSGAAASVIKDTVIGKILNLRAKVGCRIFEVPRKEYVDKILVGANGDTLKIVNCVTIPISWDNSAPENTKFFVVQGLSQDALIGTNVLQKGSGWLSALSHALSGTKVNVAEVGALEIVNTSSKVKGFGRTTGCRKCEGKAFRNQKVVAYKATVKKAGRVCDCHKPRVDAGSYPKVAKQEANRELIMGHNATEMLMESIKMVADCNGVQGIVLPMSRHFAYPDALGRNLFMGVNEVEEQNSSALMKATPADTTTTQYAAAQGIATKAGIKRVGEYLNQLGDAFKVNIAQERVKDDRIQPACESNGQVNVCDKQASNNSRDCHSNGFKTRGAARGKPQTSKPAAEEDYSTRRPVPYYVKKKFRGRSNYRGR</sequence>
<dbReference type="InterPro" id="IPR036875">
    <property type="entry name" value="Znf_CCHC_sf"/>
</dbReference>
<dbReference type="GO" id="GO:0006508">
    <property type="term" value="P:proteolysis"/>
    <property type="evidence" value="ECO:0007669"/>
    <property type="project" value="InterPro"/>
</dbReference>
<dbReference type="Gene3D" id="2.40.70.10">
    <property type="entry name" value="Acid Proteases"/>
    <property type="match status" value="1"/>
</dbReference>
<dbReference type="CDD" id="cd00303">
    <property type="entry name" value="retropepsin_like"/>
    <property type="match status" value="1"/>
</dbReference>
<dbReference type="PROSITE" id="PS00141">
    <property type="entry name" value="ASP_PROTEASE"/>
    <property type="match status" value="1"/>
</dbReference>
<accession>A0A914YG26</accession>
<evidence type="ECO:0000313" key="5">
    <source>
        <dbReference type="Proteomes" id="UP000887577"/>
    </source>
</evidence>
<dbReference type="Gene3D" id="4.10.60.10">
    <property type="entry name" value="Zinc finger, CCHC-type"/>
    <property type="match status" value="1"/>
</dbReference>
<organism evidence="5 6">
    <name type="scientific">Panagrolaimus superbus</name>
    <dbReference type="NCBI Taxonomy" id="310955"/>
    <lineage>
        <taxon>Eukaryota</taxon>
        <taxon>Metazoa</taxon>
        <taxon>Ecdysozoa</taxon>
        <taxon>Nematoda</taxon>
        <taxon>Chromadorea</taxon>
        <taxon>Rhabditida</taxon>
        <taxon>Tylenchina</taxon>
        <taxon>Panagrolaimomorpha</taxon>
        <taxon>Panagrolaimoidea</taxon>
        <taxon>Panagrolaimidae</taxon>
        <taxon>Panagrolaimus</taxon>
    </lineage>
</organism>
<dbReference type="GO" id="GO:0003676">
    <property type="term" value="F:nucleic acid binding"/>
    <property type="evidence" value="ECO:0007669"/>
    <property type="project" value="InterPro"/>
</dbReference>
<keyword evidence="1" id="KW-0479">Metal-binding</keyword>
<protein>
    <submittedName>
        <fullName evidence="6">CCHC-type domain-containing protein</fullName>
    </submittedName>
</protein>
<dbReference type="InterPro" id="IPR001969">
    <property type="entry name" value="Aspartic_peptidase_AS"/>
</dbReference>
<dbReference type="SUPFAM" id="SSF57756">
    <property type="entry name" value="Retrovirus zinc finger-like domains"/>
    <property type="match status" value="1"/>
</dbReference>
<evidence type="ECO:0000256" key="3">
    <source>
        <dbReference type="SAM" id="MobiDB-lite"/>
    </source>
</evidence>
<feature type="coiled-coil region" evidence="2">
    <location>
        <begin position="177"/>
        <end position="204"/>
    </location>
</feature>
<keyword evidence="1" id="KW-0862">Zinc</keyword>
<dbReference type="GO" id="GO:0004190">
    <property type="term" value="F:aspartic-type endopeptidase activity"/>
    <property type="evidence" value="ECO:0007669"/>
    <property type="project" value="InterPro"/>
</dbReference>
<dbReference type="InterPro" id="IPR001878">
    <property type="entry name" value="Znf_CCHC"/>
</dbReference>
<feature type="compositionally biased region" description="Basic residues" evidence="3">
    <location>
        <begin position="993"/>
        <end position="1006"/>
    </location>
</feature>
<proteinExistence type="predicted"/>
<dbReference type="PROSITE" id="PS50158">
    <property type="entry name" value="ZF_CCHC"/>
    <property type="match status" value="1"/>
</dbReference>
<name>A0A914YG26_9BILA</name>
<dbReference type="GO" id="GO:0019899">
    <property type="term" value="F:enzyme binding"/>
    <property type="evidence" value="ECO:0007669"/>
    <property type="project" value="UniProtKB-ARBA"/>
</dbReference>
<keyword evidence="1" id="KW-0863">Zinc-finger</keyword>
<dbReference type="SUPFAM" id="SSF50630">
    <property type="entry name" value="Acid proteases"/>
    <property type="match status" value="1"/>
</dbReference>
<evidence type="ECO:0000256" key="2">
    <source>
        <dbReference type="SAM" id="Coils"/>
    </source>
</evidence>
<evidence type="ECO:0000259" key="4">
    <source>
        <dbReference type="PROSITE" id="PS50158"/>
    </source>
</evidence>
<dbReference type="WBParaSite" id="PSU_v2.g18269.t1">
    <property type="protein sequence ID" value="PSU_v2.g18269.t1"/>
    <property type="gene ID" value="PSU_v2.g18269"/>
</dbReference>
<feature type="region of interest" description="Disordered" evidence="3">
    <location>
        <begin position="947"/>
        <end position="1006"/>
    </location>
</feature>